<dbReference type="EMBL" id="JACHJE010000006">
    <property type="protein sequence ID" value="MBB5126533.1"/>
    <property type="molecule type" value="Genomic_DNA"/>
</dbReference>
<gene>
    <name evidence="2" type="ORF">FHS32_003270</name>
</gene>
<organism evidence="2 3">
    <name type="scientific">Streptomyces griseoloalbus</name>
    <dbReference type="NCBI Taxonomy" id="67303"/>
    <lineage>
        <taxon>Bacteria</taxon>
        <taxon>Bacillati</taxon>
        <taxon>Actinomycetota</taxon>
        <taxon>Actinomycetes</taxon>
        <taxon>Kitasatosporales</taxon>
        <taxon>Streptomycetaceae</taxon>
        <taxon>Streptomyces</taxon>
    </lineage>
</organism>
<dbReference type="Proteomes" id="UP000568022">
    <property type="component" value="Unassembled WGS sequence"/>
</dbReference>
<reference evidence="2 3" key="1">
    <citation type="submission" date="2020-08" db="EMBL/GenBank/DDBJ databases">
        <title>Genomic Encyclopedia of Type Strains, Phase III (KMG-III): the genomes of soil and plant-associated and newly described type strains.</title>
        <authorList>
            <person name="Whitman W."/>
        </authorList>
    </citation>
    <scope>NUCLEOTIDE SEQUENCE [LARGE SCALE GENOMIC DNA]</scope>
    <source>
        <strain evidence="2 3">CECT 3226</strain>
    </source>
</reference>
<keyword evidence="3" id="KW-1185">Reference proteome</keyword>
<feature type="region of interest" description="Disordered" evidence="1">
    <location>
        <begin position="34"/>
        <end position="71"/>
    </location>
</feature>
<sequence length="133" mass="13699">MALRTATDAPIPGGDPARGVFAVAFRDRAHGLAVGGDFRPDQASSDAAARTADGGRTRRPATMSPPAHRSGVAWLPRSRTAALAAGPTGTELTTDAGRTWRTVGTGSYDTVDCAPDDGCWGGGREGRAARLEH</sequence>
<accession>A0A7W8BPQ3</accession>
<evidence type="ECO:0000313" key="2">
    <source>
        <dbReference type="EMBL" id="MBB5126533.1"/>
    </source>
</evidence>
<name>A0A7W8BPQ3_9ACTN</name>
<comment type="caution">
    <text evidence="2">The sequence shown here is derived from an EMBL/GenBank/DDBJ whole genome shotgun (WGS) entry which is preliminary data.</text>
</comment>
<dbReference type="SUPFAM" id="SSF110296">
    <property type="entry name" value="Oligoxyloglucan reducing end-specific cellobiohydrolase"/>
    <property type="match status" value="1"/>
</dbReference>
<evidence type="ECO:0000313" key="3">
    <source>
        <dbReference type="Proteomes" id="UP000568022"/>
    </source>
</evidence>
<dbReference type="AlphaFoldDB" id="A0A7W8BPQ3"/>
<evidence type="ECO:0000256" key="1">
    <source>
        <dbReference type="SAM" id="MobiDB-lite"/>
    </source>
</evidence>
<feature type="compositionally biased region" description="Low complexity" evidence="1">
    <location>
        <begin position="43"/>
        <end position="54"/>
    </location>
</feature>
<proteinExistence type="predicted"/>
<protein>
    <submittedName>
        <fullName evidence="2">Photosystem II stability/assembly factor-like uncharacterized protein</fullName>
    </submittedName>
</protein>